<proteinExistence type="predicted"/>
<organism evidence="2">
    <name type="scientific">Castor canadensis</name>
    <name type="common">American beaver</name>
    <dbReference type="NCBI Taxonomy" id="51338"/>
    <lineage>
        <taxon>Eukaryota</taxon>
        <taxon>Metazoa</taxon>
        <taxon>Chordata</taxon>
        <taxon>Craniata</taxon>
        <taxon>Vertebrata</taxon>
        <taxon>Euteleostomi</taxon>
        <taxon>Mammalia</taxon>
        <taxon>Eutheria</taxon>
        <taxon>Euarchontoglires</taxon>
        <taxon>Glires</taxon>
        <taxon>Rodentia</taxon>
        <taxon>Castorimorpha</taxon>
        <taxon>Castoridae</taxon>
        <taxon>Castor</taxon>
    </lineage>
</organism>
<feature type="compositionally biased region" description="Basic residues" evidence="1">
    <location>
        <begin position="146"/>
        <end position="159"/>
    </location>
</feature>
<name>A0A8B7UA08_CASCN</name>
<feature type="compositionally biased region" description="Low complexity" evidence="1">
    <location>
        <begin position="189"/>
        <end position="203"/>
    </location>
</feature>
<protein>
    <submittedName>
        <fullName evidence="2">Zinc finger SWIM domain-containing protein 6-like</fullName>
    </submittedName>
</protein>
<feature type="region of interest" description="Disordered" evidence="1">
    <location>
        <begin position="64"/>
        <end position="119"/>
    </location>
</feature>
<evidence type="ECO:0000256" key="1">
    <source>
        <dbReference type="SAM" id="MobiDB-lite"/>
    </source>
</evidence>
<dbReference type="RefSeq" id="XP_020016102.1">
    <property type="nucleotide sequence ID" value="XM_020160513.1"/>
</dbReference>
<dbReference type="KEGG" id="ccan:109684235"/>
<accession>A0A8B7UA08</accession>
<dbReference type="OrthoDB" id="10013584at2759"/>
<feature type="compositionally biased region" description="Gly residues" evidence="1">
    <location>
        <begin position="162"/>
        <end position="176"/>
    </location>
</feature>
<feature type="region of interest" description="Disordered" evidence="1">
    <location>
        <begin position="144"/>
        <end position="181"/>
    </location>
</feature>
<gene>
    <name evidence="2" type="primary">LOC109684235</name>
</gene>
<feature type="region of interest" description="Disordered" evidence="1">
    <location>
        <begin position="189"/>
        <end position="208"/>
    </location>
</feature>
<evidence type="ECO:0000313" key="2">
    <source>
        <dbReference type="RefSeq" id="XP_020016102.1"/>
    </source>
</evidence>
<reference evidence="2" key="1">
    <citation type="submission" date="2025-08" db="UniProtKB">
        <authorList>
            <consortium name="RefSeq"/>
        </authorList>
    </citation>
    <scope>IDENTIFICATION</scope>
    <source>
        <tissue evidence="2">Leukocyte</tissue>
    </source>
</reference>
<dbReference type="AlphaFoldDB" id="A0A8B7UA08"/>
<sequence>MAAWRRHGVCVSRFLKRRGHGGARTAASSRETALLPAGRRRRRGQQRRRWRSGWRLQLCLSARPAGGRRSGGGVRGRRGAGAAAAGQDPEPRVAAGHRGAQSGREVAVPARGRALRAHSGAGAAPHSLLVLSPQRAGDLHVLVLQYRRRRRGRPRRRQRQPGGAGGGAGGTGGGGSSSSPAATSAAAAAAAGAGTPSVGAAGAADGGEETRLPFRRGIALLESGCVDNVLQVGLVK</sequence>